<comment type="caution">
    <text evidence="2">The sequence shown here is derived from an EMBL/GenBank/DDBJ whole genome shotgun (WGS) entry which is preliminary data.</text>
</comment>
<protein>
    <recommendedName>
        <fullName evidence="4">CHCH domain-containing protein</fullName>
    </recommendedName>
</protein>
<evidence type="ECO:0000313" key="2">
    <source>
        <dbReference type="EMBL" id="TNV75175.1"/>
    </source>
</evidence>
<name>A0A8J8NJ13_HALGN</name>
<feature type="compositionally biased region" description="Basic and acidic residues" evidence="1">
    <location>
        <begin position="56"/>
        <end position="75"/>
    </location>
</feature>
<dbReference type="AlphaFoldDB" id="A0A8J8NJ13"/>
<keyword evidence="3" id="KW-1185">Reference proteome</keyword>
<accession>A0A8J8NJ13</accession>
<dbReference type="Proteomes" id="UP000785679">
    <property type="component" value="Unassembled WGS sequence"/>
</dbReference>
<evidence type="ECO:0000313" key="3">
    <source>
        <dbReference type="Proteomes" id="UP000785679"/>
    </source>
</evidence>
<feature type="region of interest" description="Disordered" evidence="1">
    <location>
        <begin position="1"/>
        <end position="75"/>
    </location>
</feature>
<dbReference type="SUPFAM" id="SSF47072">
    <property type="entry name" value="Cysteine alpha-hairpin motif"/>
    <property type="match status" value="1"/>
</dbReference>
<feature type="compositionally biased region" description="Polar residues" evidence="1">
    <location>
        <begin position="27"/>
        <end position="42"/>
    </location>
</feature>
<dbReference type="EMBL" id="RRYP01016213">
    <property type="protein sequence ID" value="TNV75175.1"/>
    <property type="molecule type" value="Genomic_DNA"/>
</dbReference>
<organism evidence="2 3">
    <name type="scientific">Halteria grandinella</name>
    <dbReference type="NCBI Taxonomy" id="5974"/>
    <lineage>
        <taxon>Eukaryota</taxon>
        <taxon>Sar</taxon>
        <taxon>Alveolata</taxon>
        <taxon>Ciliophora</taxon>
        <taxon>Intramacronucleata</taxon>
        <taxon>Spirotrichea</taxon>
        <taxon>Stichotrichia</taxon>
        <taxon>Sporadotrichida</taxon>
        <taxon>Halteriidae</taxon>
        <taxon>Halteria</taxon>
    </lineage>
</organism>
<evidence type="ECO:0000256" key="1">
    <source>
        <dbReference type="SAM" id="MobiDB-lite"/>
    </source>
</evidence>
<proteinExistence type="predicted"/>
<dbReference type="PROSITE" id="PS51808">
    <property type="entry name" value="CHCH"/>
    <property type="match status" value="1"/>
</dbReference>
<sequence>MSEKSESFRAGGAAVTEATDSAVLMNINDTKQSQPSHSTIPTSRGGGGHQGAHQRFGNDEAKPEEMTEDARLREDVGASLKVTQFTREDACKSPRQLFYNCLSDNKRNVSACQGVMEEWRDCERNFARHMPGRHEDGNNE</sequence>
<evidence type="ECO:0008006" key="4">
    <source>
        <dbReference type="Google" id="ProtNLM"/>
    </source>
</evidence>
<reference evidence="2" key="1">
    <citation type="submission" date="2019-06" db="EMBL/GenBank/DDBJ databases">
        <authorList>
            <person name="Zheng W."/>
        </authorList>
    </citation>
    <scope>NUCLEOTIDE SEQUENCE</scope>
    <source>
        <strain evidence="2">QDHG01</strain>
    </source>
</reference>
<gene>
    <name evidence="2" type="ORF">FGO68_gene8348</name>
</gene>
<dbReference type="InterPro" id="IPR009069">
    <property type="entry name" value="Cys_alpha_HP_mot_SF"/>
</dbReference>